<keyword evidence="1" id="KW-0732">Signal</keyword>
<keyword evidence="4" id="KW-1185">Reference proteome</keyword>
<evidence type="ECO:0000313" key="4">
    <source>
        <dbReference type="Proteomes" id="UP000653565"/>
    </source>
</evidence>
<feature type="signal peptide" evidence="1">
    <location>
        <begin position="1"/>
        <end position="18"/>
    </location>
</feature>
<feature type="chain" id="PRO_5044155459" description="F-box domain-containing protein" evidence="1">
    <location>
        <begin position="19"/>
        <end position="828"/>
    </location>
</feature>
<dbReference type="AlphaFoldDB" id="A0A8H4MCS4"/>
<reference evidence="3" key="1">
    <citation type="journal article" date="2020" name="bioRxiv">
        <title>Genomic and phenotypic heterogeneity of clinical isolates of the human pathogens Aspergillus fumigatus, Aspergillus lentulus and Aspergillus fumigatiaffinis.</title>
        <authorList>
            <person name="dos Santos R.A.C."/>
            <person name="Steenwyk J.L."/>
            <person name="Rivero-Menendez O."/>
            <person name="Mead M.E."/>
            <person name="Silva L.P."/>
            <person name="Bastos R.W."/>
            <person name="Alastruey-Izquierdo A."/>
            <person name="Goldman G.H."/>
            <person name="Rokas A."/>
        </authorList>
    </citation>
    <scope>NUCLEOTIDE SEQUENCE</scope>
    <source>
        <strain evidence="3">CNM-CM6805</strain>
    </source>
</reference>
<dbReference type="Proteomes" id="UP000653565">
    <property type="component" value="Unassembled WGS sequence"/>
</dbReference>
<name>A0A8H4MCS4_9EURO</name>
<comment type="caution">
    <text evidence="3">The sequence shown here is derived from an EMBL/GenBank/DDBJ whole genome shotgun (WGS) entry which is preliminary data.</text>
</comment>
<dbReference type="InterPro" id="IPR036047">
    <property type="entry name" value="F-box-like_dom_sf"/>
</dbReference>
<dbReference type="PROSITE" id="PS50181">
    <property type="entry name" value="FBOX"/>
    <property type="match status" value="1"/>
</dbReference>
<dbReference type="InterPro" id="IPR001810">
    <property type="entry name" value="F-box_dom"/>
</dbReference>
<gene>
    <name evidence="3" type="ORF">CNMCM6805_004112</name>
</gene>
<evidence type="ECO:0000313" key="3">
    <source>
        <dbReference type="EMBL" id="KAF4241454.1"/>
    </source>
</evidence>
<organism evidence="3 4">
    <name type="scientific">Aspergillus fumigatiaffinis</name>
    <dbReference type="NCBI Taxonomy" id="340414"/>
    <lineage>
        <taxon>Eukaryota</taxon>
        <taxon>Fungi</taxon>
        <taxon>Dikarya</taxon>
        <taxon>Ascomycota</taxon>
        <taxon>Pezizomycotina</taxon>
        <taxon>Eurotiomycetes</taxon>
        <taxon>Eurotiomycetidae</taxon>
        <taxon>Eurotiales</taxon>
        <taxon>Aspergillaceae</taxon>
        <taxon>Aspergillus</taxon>
        <taxon>Aspergillus subgen. Fumigati</taxon>
    </lineage>
</organism>
<dbReference type="CDD" id="cd09917">
    <property type="entry name" value="F-box_SF"/>
    <property type="match status" value="1"/>
</dbReference>
<evidence type="ECO:0000259" key="2">
    <source>
        <dbReference type="PROSITE" id="PS50181"/>
    </source>
</evidence>
<feature type="domain" description="F-box" evidence="2">
    <location>
        <begin position="2"/>
        <end position="33"/>
    </location>
</feature>
<dbReference type="SUPFAM" id="SSF81383">
    <property type="entry name" value="F-box domain"/>
    <property type="match status" value="1"/>
</dbReference>
<sequence length="828" mass="93295">MSDKISFLPLEVLLSILAYLPFESLLAFGETSRANFKSHGLCLRRLRVGVFEKRVHSMISLLQAGWATPDQLSSSRENDGSKSDYTISVIQPGIYAQQGFDGKPHAKCRLQRKQDISPQDAQEQTVQAQNKVLARLVDRYGPSLVKLEFMAYDLNVDGAKALGTRCRHALRYLALRFEHPHIRDGPMRPTAWYYPAPGNTAWNLLAGIGNPKDIGVTGLETLILERSGITPWQLAMLVAKNPRLRVLKLRTCRGAQPEFLNWLGGVQKDKNGAVIERQRLAPGAKLEVLWLENCHGLLSHPIDEQKGKQLPDNPSDEGFEWVRNLSNLQSALQKVFRRRSSDSKGKQPALDDDFDIGEHKDGFYKYSQEMLEEKNRKFKPPTKRASDYAEVYDMRTSSTVRVTYMRGSDSTEASYASAQIPPIEIPTLPYTIGSSEWRSFAAREQLLDNPYSGATAEKFGSVISIFSKVYTIAKILAWALRMYGVELDDAPGGILARLKDAEAVVNTDSLVELIEVTEKLYYSLYARLVMEIANVELCGHFDLNLRRMLIKETFTLPETSHLRDIFITFKDVLDAPEICSGLDYDLVKQHQDSIISHATDKLTITGFSVHDLIGYRTSTVKIVSDETHPFVLKWRGLVYLYQMPGVETITVMSEKYLTIMPKVTATDDFPATELPFVDRDSIQPEIWQRENVLDNRQATLAKLEGRSVGDIRRDDGRRRLLDFVKEKKCICRSSCSCATDCTMNVVLPCPCSERILRIVLAKRHEGAGEQDFGPRCGSLARAFFEGLAMVSREVAHYELVAELHRAMQLFEEVVGKQRQAAATGTRLA</sequence>
<dbReference type="EMBL" id="JAAAPX010000021">
    <property type="protein sequence ID" value="KAF4241454.1"/>
    <property type="molecule type" value="Genomic_DNA"/>
</dbReference>
<dbReference type="OrthoDB" id="25675at2759"/>
<protein>
    <recommendedName>
        <fullName evidence="2">F-box domain-containing protein</fullName>
    </recommendedName>
</protein>
<accession>A0A8H4MCS4</accession>
<proteinExistence type="predicted"/>
<reference evidence="3" key="2">
    <citation type="submission" date="2020-04" db="EMBL/GenBank/DDBJ databases">
        <authorList>
            <person name="Santos R.A.C."/>
            <person name="Steenwyk J.L."/>
            <person name="Rivero-Menendez O."/>
            <person name="Mead M.E."/>
            <person name="Silva L.P."/>
            <person name="Bastos R.W."/>
            <person name="Alastruey-Izquierdo A."/>
            <person name="Goldman G.H."/>
            <person name="Rokas A."/>
        </authorList>
    </citation>
    <scope>NUCLEOTIDE SEQUENCE</scope>
    <source>
        <strain evidence="3">CNM-CM6805</strain>
    </source>
</reference>
<evidence type="ECO:0000256" key="1">
    <source>
        <dbReference type="SAM" id="SignalP"/>
    </source>
</evidence>